<feature type="compositionally biased region" description="Polar residues" evidence="4">
    <location>
        <begin position="632"/>
        <end position="643"/>
    </location>
</feature>
<evidence type="ECO:0000259" key="6">
    <source>
        <dbReference type="SMART" id="SM01340"/>
    </source>
</evidence>
<evidence type="ECO:0000313" key="7">
    <source>
        <dbReference type="EMBL" id="KAF5319675.1"/>
    </source>
</evidence>
<dbReference type="PANTHER" id="PTHR10073">
    <property type="entry name" value="DNA MISMATCH REPAIR PROTEIN MLH, PMS, MUTL"/>
    <property type="match status" value="1"/>
</dbReference>
<dbReference type="InterPro" id="IPR038973">
    <property type="entry name" value="MutL/Mlh/Pms-like"/>
</dbReference>
<feature type="compositionally biased region" description="Low complexity" evidence="4">
    <location>
        <begin position="493"/>
        <end position="506"/>
    </location>
</feature>
<dbReference type="NCBIfam" id="TIGR00585">
    <property type="entry name" value="mutl"/>
    <property type="match status" value="1"/>
</dbReference>
<dbReference type="GO" id="GO:0140664">
    <property type="term" value="F:ATP-dependent DNA damage sensor activity"/>
    <property type="evidence" value="ECO:0007669"/>
    <property type="project" value="InterPro"/>
</dbReference>
<dbReference type="GO" id="GO:0030983">
    <property type="term" value="F:mismatched DNA binding"/>
    <property type="evidence" value="ECO:0007669"/>
    <property type="project" value="InterPro"/>
</dbReference>
<keyword evidence="8" id="KW-1185">Reference proteome</keyword>
<dbReference type="InterPro" id="IPR002099">
    <property type="entry name" value="MutL/Mlh/PMS"/>
</dbReference>
<dbReference type="SUPFAM" id="SSF54211">
    <property type="entry name" value="Ribosomal protein S5 domain 2-like"/>
    <property type="match status" value="1"/>
</dbReference>
<dbReference type="Gene3D" id="3.30.230.10">
    <property type="match status" value="1"/>
</dbReference>
<feature type="domain" description="MutL C-terminal dimerisation" evidence="5">
    <location>
        <begin position="875"/>
        <end position="1041"/>
    </location>
</feature>
<organism evidence="7 8">
    <name type="scientific">Psilocybe cf. subviscida</name>
    <dbReference type="NCBI Taxonomy" id="2480587"/>
    <lineage>
        <taxon>Eukaryota</taxon>
        <taxon>Fungi</taxon>
        <taxon>Dikarya</taxon>
        <taxon>Basidiomycota</taxon>
        <taxon>Agaricomycotina</taxon>
        <taxon>Agaricomycetes</taxon>
        <taxon>Agaricomycetidae</taxon>
        <taxon>Agaricales</taxon>
        <taxon>Agaricineae</taxon>
        <taxon>Strophariaceae</taxon>
        <taxon>Psilocybe</taxon>
    </lineage>
</organism>
<dbReference type="Proteomes" id="UP000567179">
    <property type="component" value="Unassembled WGS sequence"/>
</dbReference>
<reference evidence="7 8" key="1">
    <citation type="journal article" date="2020" name="ISME J.">
        <title>Uncovering the hidden diversity of litter-decomposition mechanisms in mushroom-forming fungi.</title>
        <authorList>
            <person name="Floudas D."/>
            <person name="Bentzer J."/>
            <person name="Ahren D."/>
            <person name="Johansson T."/>
            <person name="Persson P."/>
            <person name="Tunlid A."/>
        </authorList>
    </citation>
    <scope>NUCLEOTIDE SEQUENCE [LARGE SCALE GENOMIC DNA]</scope>
    <source>
        <strain evidence="7 8">CBS 101986</strain>
    </source>
</reference>
<feature type="compositionally biased region" description="Pro residues" evidence="4">
    <location>
        <begin position="512"/>
        <end position="532"/>
    </location>
</feature>
<dbReference type="InterPro" id="IPR014762">
    <property type="entry name" value="DNA_mismatch_repair_CS"/>
</dbReference>
<feature type="domain" description="DNA mismatch repair protein S5" evidence="6">
    <location>
        <begin position="221"/>
        <end position="359"/>
    </location>
</feature>
<sequence length="1096" mass="119470">MPIKAIDASSVHKITSGQVIVDLQTAVKELLENGLDAGATNVEVRFKNYGLATIEVVDNGSGIQEGDHESIGLKHHTSKLEIFTDLEEVRTFGFRGEALSSLCALCEEVVITTATAETAPMGVIITLASSGKVEKKGTVARNQGTTITLKNLFKPLPVRRKELERNIKREFGRVLTLLHAYALGPCAAPPGIRLTVSNQPEKGAKAIPIKTIGTPSGRTSVTALWGSKALDNVLDMDLSFQVAREKATLKILQNTAREPITVQVKGLVSKFAVGCGRAANDRQFFFVNGRPCNIPKVQKAFNEVYRSFNATQSPFIVADFVIPTESYDVNVSPDKRTILLHSEGNLVSALKEALESHFAPARATFDLGGTQVKMQTQTLLTEVHISASKSASARGKAPMRIPEDDEGDEGDSKDEDRLALQNKTPNSRSLSVIGASTEVPTLVVGLEDEMEVDNNENGPDGAANADNDVEAEIQVDTSQTTWGRQLGMNSRKPSPSDAVPSPDPVVRTSFTSPPPQDLPLFLPSPPSPPPPDLISHSAPAPPSVSSPTSVVSDRILLRQQQAAARAADAETSRAALKKRKSESGTAIVTAVAAYRQPSRDYDEDSDDEQPRPNGRDNRVDDDDNDMAPPQKKVSSIVSVSENGTPGEKLRGRLANFASGGSQIGSQILLANDPVTITEENEAKDAVEVQDDDDLEDEVDELEDSDTLVEPPRKFRQGAVASSSRSKPSTIPRSRKSADEYASAIDLTSDDEVELEASRGHDDDNEDIEDSSQHAEEDNSTLGTTPSSQAPVHHPEVLRVASTDGDISLRFDLQRVRETWSKKARVASQPTPAQPEEDAVTEILADASISNVNDEQRAVNALARVIEKTDFASMDIVGQFNLGFIIVRRRKTEELAEGGPSTSPTLLDDLFIVDQHAADEKYNFETLQATTKIASQKLFRPRPLELTAPDEMVAIENLDILQKNGFEVTLEDEQESEDSQGSRLKLTATPISKNTVFDMKDLEELIHLIRDRPSGQLPRCSKARAMFAMRACRKSVMVGMPLNQHQMTSVVRHMGTMDQPWNCPHGRPTMRHLLDIKHSGSKSKQNIDWKSFERLDS</sequence>
<dbReference type="InterPro" id="IPR042121">
    <property type="entry name" value="MutL_C_regsub"/>
</dbReference>
<evidence type="ECO:0000256" key="4">
    <source>
        <dbReference type="SAM" id="MobiDB-lite"/>
    </source>
</evidence>
<feature type="region of interest" description="Disordered" evidence="4">
    <location>
        <begin position="680"/>
        <end position="792"/>
    </location>
</feature>
<evidence type="ECO:0000256" key="2">
    <source>
        <dbReference type="ARBA" id="ARBA00022763"/>
    </source>
</evidence>
<evidence type="ECO:0000256" key="3">
    <source>
        <dbReference type="ARBA" id="ARBA00070941"/>
    </source>
</evidence>
<feature type="region of interest" description="Disordered" evidence="4">
    <location>
        <begin position="387"/>
        <end position="416"/>
    </location>
</feature>
<evidence type="ECO:0000259" key="5">
    <source>
        <dbReference type="SMART" id="SM00853"/>
    </source>
</evidence>
<dbReference type="CDD" id="cd03484">
    <property type="entry name" value="MutL_Trans_hPMS_2_like"/>
    <property type="match status" value="1"/>
</dbReference>
<dbReference type="SMART" id="SM01340">
    <property type="entry name" value="DNA_mis_repair"/>
    <property type="match status" value="1"/>
</dbReference>
<dbReference type="SMART" id="SM00853">
    <property type="entry name" value="MutL_C"/>
    <property type="match status" value="1"/>
</dbReference>
<dbReference type="FunFam" id="3.30.565.10:FF:000014">
    <property type="entry name" value="Mismatch repair endonuclease pms1, putative"/>
    <property type="match status" value="1"/>
</dbReference>
<protein>
    <recommendedName>
        <fullName evidence="3">DNA mismatch repair protein PMS1</fullName>
    </recommendedName>
</protein>
<feature type="compositionally biased region" description="Basic and acidic residues" evidence="4">
    <location>
        <begin position="608"/>
        <end position="618"/>
    </location>
</feature>
<dbReference type="SUPFAM" id="SSF55874">
    <property type="entry name" value="ATPase domain of HSP90 chaperone/DNA topoisomerase II/histidine kinase"/>
    <property type="match status" value="1"/>
</dbReference>
<feature type="compositionally biased region" description="Polar residues" evidence="4">
    <location>
        <begin position="779"/>
        <end position="789"/>
    </location>
</feature>
<feature type="compositionally biased region" description="Low complexity" evidence="4">
    <location>
        <begin position="387"/>
        <end position="396"/>
    </location>
</feature>
<dbReference type="PROSITE" id="PS00058">
    <property type="entry name" value="DNA_MISMATCH_REPAIR_1"/>
    <property type="match status" value="1"/>
</dbReference>
<dbReference type="SUPFAM" id="SSF118116">
    <property type="entry name" value="DNA mismatch repair protein MutL"/>
    <property type="match status" value="1"/>
</dbReference>
<dbReference type="Pfam" id="PF01119">
    <property type="entry name" value="DNA_mis_repair"/>
    <property type="match status" value="1"/>
</dbReference>
<feature type="compositionally biased region" description="Acidic residues" evidence="4">
    <location>
        <begin position="687"/>
        <end position="706"/>
    </location>
</feature>
<dbReference type="FunFam" id="3.30.1370.100:FF:000001">
    <property type="entry name" value="Mismatch repair endonuclease pms1, putative"/>
    <property type="match status" value="1"/>
</dbReference>
<dbReference type="Pfam" id="PF08676">
    <property type="entry name" value="MutL_C"/>
    <property type="match status" value="1"/>
</dbReference>
<dbReference type="InterPro" id="IPR014721">
    <property type="entry name" value="Ribsml_uS5_D2-typ_fold_subgr"/>
</dbReference>
<dbReference type="InterPro" id="IPR042120">
    <property type="entry name" value="MutL_C_dimsub"/>
</dbReference>
<feature type="compositionally biased region" description="Low complexity" evidence="4">
    <location>
        <begin position="545"/>
        <end position="566"/>
    </location>
</feature>
<dbReference type="Pfam" id="PF13589">
    <property type="entry name" value="HATPase_c_3"/>
    <property type="match status" value="1"/>
</dbReference>
<dbReference type="InterPro" id="IPR013507">
    <property type="entry name" value="DNA_mismatch_S5_2-like"/>
</dbReference>
<dbReference type="InterPro" id="IPR020568">
    <property type="entry name" value="Ribosomal_Su5_D2-typ_SF"/>
</dbReference>
<dbReference type="OrthoDB" id="10263226at2759"/>
<feature type="compositionally biased region" description="Polar residues" evidence="4">
    <location>
        <begin position="719"/>
        <end position="731"/>
    </location>
</feature>
<accession>A0A8H5F0T2</accession>
<gene>
    <name evidence="7" type="ORF">D9619_008398</name>
</gene>
<dbReference type="Gene3D" id="3.30.1370.100">
    <property type="entry name" value="MutL, C-terminal domain, regulatory subdomain"/>
    <property type="match status" value="1"/>
</dbReference>
<dbReference type="CDD" id="cd16926">
    <property type="entry name" value="HATPase_MutL-MLH-PMS-like"/>
    <property type="match status" value="1"/>
</dbReference>
<dbReference type="GO" id="GO:0032389">
    <property type="term" value="C:MutLalpha complex"/>
    <property type="evidence" value="ECO:0007669"/>
    <property type="project" value="TreeGrafter"/>
</dbReference>
<evidence type="ECO:0000256" key="1">
    <source>
        <dbReference type="ARBA" id="ARBA00006082"/>
    </source>
</evidence>
<comment type="similarity">
    <text evidence="1">Belongs to the DNA mismatch repair MutL/HexB family.</text>
</comment>
<dbReference type="GO" id="GO:0016887">
    <property type="term" value="F:ATP hydrolysis activity"/>
    <property type="evidence" value="ECO:0007669"/>
    <property type="project" value="InterPro"/>
</dbReference>
<feature type="compositionally biased region" description="Acidic residues" evidence="4">
    <location>
        <begin position="403"/>
        <end position="413"/>
    </location>
</feature>
<feature type="compositionally biased region" description="Polar residues" evidence="4">
    <location>
        <begin position="478"/>
        <end position="492"/>
    </location>
</feature>
<name>A0A8H5F0T2_9AGAR</name>
<dbReference type="Gene3D" id="3.30.565.10">
    <property type="entry name" value="Histidine kinase-like ATPase, C-terminal domain"/>
    <property type="match status" value="1"/>
</dbReference>
<dbReference type="GO" id="GO:0000710">
    <property type="term" value="P:meiotic mismatch repair"/>
    <property type="evidence" value="ECO:0007669"/>
    <property type="project" value="UniProtKB-ARBA"/>
</dbReference>
<dbReference type="AlphaFoldDB" id="A0A8H5F0T2"/>
<dbReference type="InterPro" id="IPR014790">
    <property type="entry name" value="MutL_C"/>
</dbReference>
<dbReference type="EMBL" id="JAACJJ010000029">
    <property type="protein sequence ID" value="KAF5319675.1"/>
    <property type="molecule type" value="Genomic_DNA"/>
</dbReference>
<dbReference type="InterPro" id="IPR037198">
    <property type="entry name" value="MutL_C_sf"/>
</dbReference>
<feature type="region of interest" description="Disordered" evidence="4">
    <location>
        <begin position="478"/>
        <end position="651"/>
    </location>
</feature>
<keyword evidence="2" id="KW-0227">DNA damage</keyword>
<dbReference type="GO" id="GO:0005524">
    <property type="term" value="F:ATP binding"/>
    <property type="evidence" value="ECO:0007669"/>
    <property type="project" value="InterPro"/>
</dbReference>
<comment type="caution">
    <text evidence="7">The sequence shown here is derived from an EMBL/GenBank/DDBJ whole genome shotgun (WGS) entry which is preliminary data.</text>
</comment>
<dbReference type="InterPro" id="IPR036890">
    <property type="entry name" value="HATPase_C_sf"/>
</dbReference>
<evidence type="ECO:0000313" key="8">
    <source>
        <dbReference type="Proteomes" id="UP000567179"/>
    </source>
</evidence>
<dbReference type="Gene3D" id="3.30.1540.20">
    <property type="entry name" value="MutL, C-terminal domain, dimerisation subdomain"/>
    <property type="match status" value="1"/>
</dbReference>
<proteinExistence type="inferred from homology"/>
<dbReference type="PANTHER" id="PTHR10073:SF52">
    <property type="entry name" value="MISMATCH REPAIR ENDONUCLEASE PMS2"/>
    <property type="match status" value="1"/>
</dbReference>